<dbReference type="AlphaFoldDB" id="A0A376YIS6"/>
<keyword evidence="1" id="KW-0812">Transmembrane</keyword>
<evidence type="ECO:0000256" key="1">
    <source>
        <dbReference type="SAM" id="Phobius"/>
    </source>
</evidence>
<feature type="transmembrane region" description="Helical" evidence="1">
    <location>
        <begin position="6"/>
        <end position="26"/>
    </location>
</feature>
<organism evidence="2 3">
    <name type="scientific">Escherichia coli</name>
    <dbReference type="NCBI Taxonomy" id="562"/>
    <lineage>
        <taxon>Bacteria</taxon>
        <taxon>Pseudomonadati</taxon>
        <taxon>Pseudomonadota</taxon>
        <taxon>Gammaproteobacteria</taxon>
        <taxon>Enterobacterales</taxon>
        <taxon>Enterobacteriaceae</taxon>
        <taxon>Escherichia</taxon>
    </lineage>
</organism>
<proteinExistence type="predicted"/>
<accession>A0A376YIS6</accession>
<keyword evidence="1" id="KW-0472">Membrane</keyword>
<dbReference type="Proteomes" id="UP000255460">
    <property type="component" value="Unassembled WGS sequence"/>
</dbReference>
<sequence>MPMYYPGLKGIFIGNGIVTLSVLFLMRWTQKISEQKNNSFDYLSRFGEVKEYNKGKSNRYFGVKLEGDAKLTRLKSPFIFAAVYI</sequence>
<evidence type="ECO:0000313" key="3">
    <source>
        <dbReference type="Proteomes" id="UP000255460"/>
    </source>
</evidence>
<reference evidence="2 3" key="1">
    <citation type="submission" date="2018-06" db="EMBL/GenBank/DDBJ databases">
        <authorList>
            <consortium name="Pathogen Informatics"/>
            <person name="Doyle S."/>
        </authorList>
    </citation>
    <scope>NUCLEOTIDE SEQUENCE [LARGE SCALE GENOMIC DNA]</scope>
    <source>
        <strain evidence="2 3">NCTC10418</strain>
    </source>
</reference>
<name>A0A376YIS6_ECOLX</name>
<dbReference type="EMBL" id="UFZQ01000002">
    <property type="protein sequence ID" value="STK04477.1"/>
    <property type="molecule type" value="Genomic_DNA"/>
</dbReference>
<evidence type="ECO:0000313" key="2">
    <source>
        <dbReference type="EMBL" id="STK04477.1"/>
    </source>
</evidence>
<keyword evidence="1" id="KW-1133">Transmembrane helix</keyword>
<protein>
    <submittedName>
        <fullName evidence="2">Uncharacterized protein</fullName>
    </submittedName>
</protein>
<gene>
    <name evidence="2" type="ORF">NCTC10418_07638</name>
</gene>